<reference key="1">
    <citation type="submission" date="2008-12" db="EMBL/GenBank/DDBJ databases">
        <title>Complete genome sequence of Rhodobacter capsulatus SB1003.</title>
        <authorList>
            <person name="Strnad H."/>
            <person name="Lapidus A."/>
            <person name="Vlcek C."/>
            <person name="Ulbrich P."/>
            <person name="Paces J."/>
            <person name="Maltsev N."/>
            <person name="Kumar V."/>
            <person name="Kogan Y."/>
            <person name="Milgram A."/>
            <person name="Rebrekov D."/>
            <person name="Mazur M."/>
            <person name="Cox R."/>
            <person name="Kyrpides N."/>
            <person name="Kolar M."/>
            <person name="Sachova J."/>
            <person name="Ridl J."/>
            <person name="Ivanova N."/>
            <person name="Kapatral V."/>
            <person name="Los T."/>
            <person name="Lykidis A."/>
            <person name="Mikhailova N."/>
            <person name="Reznik G."/>
            <person name="Vasieva O."/>
            <person name="Fonstein M."/>
            <person name="Paces V."/>
            <person name="Haselkorn R."/>
        </authorList>
    </citation>
    <scope>NUCLEOTIDE SEQUENCE</scope>
    <source>
        <strain>SB1003</strain>
    </source>
</reference>
<protein>
    <submittedName>
        <fullName evidence="8">AMP-dependent synthetase and ligase family protein</fullName>
    </submittedName>
</protein>
<keyword evidence="9" id="KW-1185">Reference proteome</keyword>
<dbReference type="HOGENOM" id="CLU_000022_23_7_5"/>
<dbReference type="Pfam" id="PF00501">
    <property type="entry name" value="AMP-binding"/>
    <property type="match status" value="1"/>
</dbReference>
<dbReference type="SUPFAM" id="SSF56801">
    <property type="entry name" value="Acetyl-CoA synthetase-like"/>
    <property type="match status" value="1"/>
</dbReference>
<dbReference type="GeneID" id="31491267"/>
<evidence type="ECO:0000256" key="3">
    <source>
        <dbReference type="ARBA" id="ARBA00022832"/>
    </source>
</evidence>
<dbReference type="eggNOG" id="COG0318">
    <property type="taxonomic scope" value="Bacteria"/>
</dbReference>
<evidence type="ECO:0000256" key="4">
    <source>
        <dbReference type="ARBA" id="ARBA00023098"/>
    </source>
</evidence>
<feature type="region of interest" description="Disordered" evidence="5">
    <location>
        <begin position="153"/>
        <end position="185"/>
    </location>
</feature>
<reference evidence="8 9" key="2">
    <citation type="journal article" date="2010" name="J. Bacteriol.">
        <title>Complete genome sequence of the photosynthetic purple nonsulfur bacterium Rhodobacter capsulatus SB 1003.</title>
        <authorList>
            <person name="Strnad H."/>
            <person name="Lapidus A."/>
            <person name="Paces J."/>
            <person name="Ulbrich P."/>
            <person name="Vlcek C."/>
            <person name="Paces V."/>
            <person name="Haselkorn R."/>
        </authorList>
    </citation>
    <scope>NUCLEOTIDE SEQUENCE [LARGE SCALE GENOMIC DNA]</scope>
    <source>
        <strain evidence="9">ATCC BAA-309 / NBRC 16581 / SB1003</strain>
    </source>
</reference>
<evidence type="ECO:0000313" key="9">
    <source>
        <dbReference type="Proteomes" id="UP000002361"/>
    </source>
</evidence>
<dbReference type="GO" id="GO:0070566">
    <property type="term" value="F:adenylyltransferase activity"/>
    <property type="evidence" value="ECO:0007669"/>
    <property type="project" value="TreeGrafter"/>
</dbReference>
<proteinExistence type="inferred from homology"/>
<feature type="domain" description="AMP-binding enzyme C-terminal" evidence="7">
    <location>
        <begin position="448"/>
        <end position="558"/>
    </location>
</feature>
<dbReference type="PANTHER" id="PTHR22754">
    <property type="entry name" value="DISCO-INTERACTING PROTEIN 2 DIP2 -RELATED"/>
    <property type="match status" value="1"/>
</dbReference>
<dbReference type="InterPro" id="IPR045851">
    <property type="entry name" value="AMP-bd_C_sf"/>
</dbReference>
<organism evidence="8 9">
    <name type="scientific">Rhodobacter capsulatus (strain ATCC BAA-309 / NBRC 16581 / SB1003)</name>
    <dbReference type="NCBI Taxonomy" id="272942"/>
    <lineage>
        <taxon>Bacteria</taxon>
        <taxon>Pseudomonadati</taxon>
        <taxon>Pseudomonadota</taxon>
        <taxon>Alphaproteobacteria</taxon>
        <taxon>Rhodobacterales</taxon>
        <taxon>Rhodobacter group</taxon>
        <taxon>Rhodobacter</taxon>
    </lineage>
</organism>
<dbReference type="GO" id="GO:0071766">
    <property type="term" value="P:Actinobacterium-type cell wall biogenesis"/>
    <property type="evidence" value="ECO:0007669"/>
    <property type="project" value="UniProtKB-ARBA"/>
</dbReference>
<keyword evidence="4" id="KW-0443">Lipid metabolism</keyword>
<name>D5ALV7_RHOCB</name>
<evidence type="ECO:0000259" key="6">
    <source>
        <dbReference type="Pfam" id="PF00501"/>
    </source>
</evidence>
<feature type="domain" description="AMP-dependent synthetase/ligase" evidence="6">
    <location>
        <begin position="22"/>
        <end position="404"/>
    </location>
</feature>
<dbReference type="RefSeq" id="WP_013068147.1">
    <property type="nucleotide sequence ID" value="NC_014034.1"/>
</dbReference>
<evidence type="ECO:0000256" key="2">
    <source>
        <dbReference type="ARBA" id="ARBA00022598"/>
    </source>
</evidence>
<dbReference type="KEGG" id="rcp:RCAP_rcc02438"/>
<dbReference type="STRING" id="272942.RCAP_rcc02438"/>
<dbReference type="InterPro" id="IPR025110">
    <property type="entry name" value="AMP-bd_C"/>
</dbReference>
<gene>
    <name evidence="8" type="ordered locus">RCAP_rcc02438</name>
</gene>
<dbReference type="InterPro" id="IPR000873">
    <property type="entry name" value="AMP-dep_synth/lig_dom"/>
</dbReference>
<dbReference type="CDD" id="cd05931">
    <property type="entry name" value="FAAL"/>
    <property type="match status" value="1"/>
</dbReference>
<comment type="similarity">
    <text evidence="1">Belongs to the ATP-dependent AMP-binding enzyme family.</text>
</comment>
<keyword evidence="2 8" id="KW-0436">Ligase</keyword>
<dbReference type="OrthoDB" id="9803968at2"/>
<dbReference type="FunFam" id="3.40.50.12780:FF:000013">
    <property type="entry name" value="Long-chain-fatty-acid--AMP ligase FadD32"/>
    <property type="match status" value="1"/>
</dbReference>
<evidence type="ECO:0000256" key="1">
    <source>
        <dbReference type="ARBA" id="ARBA00006432"/>
    </source>
</evidence>
<dbReference type="EMBL" id="CP001312">
    <property type="protein sequence ID" value="ADE86168.1"/>
    <property type="molecule type" value="Genomic_DNA"/>
</dbReference>
<accession>D5ALV7</accession>
<dbReference type="Gene3D" id="3.30.300.30">
    <property type="match status" value="1"/>
</dbReference>
<dbReference type="Proteomes" id="UP000002361">
    <property type="component" value="Chromosome"/>
</dbReference>
<keyword evidence="3" id="KW-0276">Fatty acid metabolism</keyword>
<sequence length="577" mass="61200">MTEGTSPGLPGTRPDATLAQVLQRHARNCPDKIALRFLDRGEGEGTCLTYAGLDRQARLWAAELLARGARGRTVLLVYPPGLPFVIGFWACLYAGAIAVPTPFITPARSAPRIAAIAADARPRLVLCSAALAAEATIRDAVAALRPDLDWIATDGPAPAGDPPQPEPPQPEDPAFLQYTSGSTADPRGVIVTQSNLIANMEMIRRAFGHDSTTRMVSWLPLFHDMGLVGGMLQPLYLGAETVLMAPMDFIQRPLRWLQAIARHRATSSGGPNFAYALCAERLRPEQIEGLDLSSWRVAFCGAEPVRAEDLRRFAARLAPAGFDPKALFPCYGMAETTLFVSGGPAGSGLATLPGSADQPERVICGLGAAGQQLAIVDPETRERLPEGKVGEIWVAGPHVGAGYWQQPDRSRDSFGARIANEDGPAFLRTGDLGQMRGEGLAVVGRLKDIVIIRGAKHHPEDIEAAATRAHPALSATAAAFAVPQDGAEALVVVQEVRRGHQADPALDLAAQAVTAAICEGFGVRPFEVVLVRPGTLPRTTSNKIRRGACRAAHLAGELARCPVTKTDHLSFSGGSDG</sequence>
<dbReference type="GO" id="GO:0005886">
    <property type="term" value="C:plasma membrane"/>
    <property type="evidence" value="ECO:0007669"/>
    <property type="project" value="TreeGrafter"/>
</dbReference>
<evidence type="ECO:0000259" key="7">
    <source>
        <dbReference type="Pfam" id="PF23024"/>
    </source>
</evidence>
<evidence type="ECO:0000256" key="5">
    <source>
        <dbReference type="SAM" id="MobiDB-lite"/>
    </source>
</evidence>
<dbReference type="AlphaFoldDB" id="D5ALV7"/>
<dbReference type="Pfam" id="PF23024">
    <property type="entry name" value="AMP-dom_DIP2-like"/>
    <property type="match status" value="1"/>
</dbReference>
<dbReference type="InterPro" id="IPR042099">
    <property type="entry name" value="ANL_N_sf"/>
</dbReference>
<dbReference type="Gene3D" id="3.40.50.12780">
    <property type="entry name" value="N-terminal domain of ligase-like"/>
    <property type="match status" value="1"/>
</dbReference>
<dbReference type="GO" id="GO:0006633">
    <property type="term" value="P:fatty acid biosynthetic process"/>
    <property type="evidence" value="ECO:0007669"/>
    <property type="project" value="TreeGrafter"/>
</dbReference>
<dbReference type="GO" id="GO:0016874">
    <property type="term" value="F:ligase activity"/>
    <property type="evidence" value="ECO:0007669"/>
    <property type="project" value="UniProtKB-KW"/>
</dbReference>
<dbReference type="PANTHER" id="PTHR22754:SF32">
    <property type="entry name" value="DISCO-INTERACTING PROTEIN 2"/>
    <property type="match status" value="1"/>
</dbReference>
<feature type="compositionally biased region" description="Pro residues" evidence="5">
    <location>
        <begin position="159"/>
        <end position="171"/>
    </location>
</feature>
<dbReference type="InterPro" id="IPR040097">
    <property type="entry name" value="FAAL/FAAC"/>
</dbReference>
<evidence type="ECO:0000313" key="8">
    <source>
        <dbReference type="EMBL" id="ADE86168.1"/>
    </source>
</evidence>